<name>A0AAU8CK17_9HYPH</name>
<dbReference type="AlphaFoldDB" id="A0AAU8CK17"/>
<organism evidence="1">
    <name type="scientific">Mesorhizobium sp. WSM2240</name>
    <dbReference type="NCBI Taxonomy" id="3228851"/>
    <lineage>
        <taxon>Bacteria</taxon>
        <taxon>Pseudomonadati</taxon>
        <taxon>Pseudomonadota</taxon>
        <taxon>Alphaproteobacteria</taxon>
        <taxon>Hyphomicrobiales</taxon>
        <taxon>Phyllobacteriaceae</taxon>
        <taxon>Mesorhizobium</taxon>
    </lineage>
</organism>
<dbReference type="RefSeq" id="WP_353645767.1">
    <property type="nucleotide sequence ID" value="NZ_CP159253.1"/>
</dbReference>
<evidence type="ECO:0000313" key="1">
    <source>
        <dbReference type="EMBL" id="XCG46695.1"/>
    </source>
</evidence>
<reference evidence="1" key="1">
    <citation type="submission" date="2024-06" db="EMBL/GenBank/DDBJ databases">
        <title>Mesorhizobium karijinii sp. nov., a symbiont of the iconic Swainsona formosa from arid Australia.</title>
        <authorList>
            <person name="Hill Y.J."/>
            <person name="Watkin E.L.J."/>
            <person name="O'Hara G.W."/>
            <person name="Terpolilli J."/>
            <person name="Tye M.L."/>
            <person name="Kohlmeier M.G."/>
        </authorList>
    </citation>
    <scope>NUCLEOTIDE SEQUENCE</scope>
    <source>
        <strain evidence="1">WSM2240</strain>
    </source>
</reference>
<gene>
    <name evidence="1" type="ORF">ABVK50_15350</name>
</gene>
<dbReference type="EMBL" id="CP159253">
    <property type="protein sequence ID" value="XCG46695.1"/>
    <property type="molecule type" value="Genomic_DNA"/>
</dbReference>
<sequence>MAGNAKTNKFMLSTATVMLGPLADLHALNPTEHSIGLVKNFQLTGEAQYTELTQGIRNAVVMSVRTGEGLRTSCEVYEFTAKNLAFAAGLDASGTSYDVVDEWSALAAVADDASTELTLAAATTAPIAVGDYIFLQKGQDDYVHVVKVGAIDITVPASPEITPAAGFEVPAGMSFPIGTRVGRLKRVDIGTSVTQPDLACKVTGILPKDNSPFTILLPKVKVTRGLGVSFASDNFSNMPFEMQPYEMVMADPFYSEYGQAQAVLLAR</sequence>
<protein>
    <submittedName>
        <fullName evidence="1">Uncharacterized protein</fullName>
    </submittedName>
</protein>
<accession>A0AAU8CK17</accession>
<proteinExistence type="predicted"/>